<evidence type="ECO:0000313" key="3">
    <source>
        <dbReference type="EMBL" id="KUI67124.1"/>
    </source>
</evidence>
<feature type="compositionally biased region" description="Basic and acidic residues" evidence="1">
    <location>
        <begin position="151"/>
        <end position="162"/>
    </location>
</feature>
<dbReference type="SMR" id="A0A194VSE8"/>
<name>A0A194VSE8_CYTMA</name>
<dbReference type="InterPro" id="IPR039875">
    <property type="entry name" value="LENG1-like"/>
</dbReference>
<dbReference type="InterPro" id="IPR019339">
    <property type="entry name" value="CIR_N_dom"/>
</dbReference>
<feature type="compositionally biased region" description="Basic and acidic residues" evidence="1">
    <location>
        <begin position="256"/>
        <end position="284"/>
    </location>
</feature>
<organism evidence="3 4">
    <name type="scientific">Cytospora mali</name>
    <name type="common">Apple Valsa canker fungus</name>
    <name type="synonym">Valsa mali</name>
    <dbReference type="NCBI Taxonomy" id="578113"/>
    <lineage>
        <taxon>Eukaryota</taxon>
        <taxon>Fungi</taxon>
        <taxon>Dikarya</taxon>
        <taxon>Ascomycota</taxon>
        <taxon>Pezizomycotina</taxon>
        <taxon>Sordariomycetes</taxon>
        <taxon>Sordariomycetidae</taxon>
        <taxon>Diaporthales</taxon>
        <taxon>Cytosporaceae</taxon>
        <taxon>Cytospora</taxon>
    </lineage>
</organism>
<feature type="region of interest" description="Disordered" evidence="1">
    <location>
        <begin position="136"/>
        <end position="162"/>
    </location>
</feature>
<evidence type="ECO:0000313" key="4">
    <source>
        <dbReference type="Proteomes" id="UP000078559"/>
    </source>
</evidence>
<dbReference type="SMART" id="SM01083">
    <property type="entry name" value="Cir_N"/>
    <property type="match status" value="1"/>
</dbReference>
<dbReference type="EMBL" id="CM003100">
    <property type="protein sequence ID" value="KUI67124.1"/>
    <property type="molecule type" value="Genomic_DNA"/>
</dbReference>
<dbReference type="PANTHER" id="PTHR22093:SF0">
    <property type="entry name" value="LEUKOCYTE RECEPTOR CLUSTER MEMBER 1"/>
    <property type="match status" value="1"/>
</dbReference>
<feature type="compositionally biased region" description="Basic and acidic residues" evidence="1">
    <location>
        <begin position="333"/>
        <end position="377"/>
    </location>
</feature>
<keyword evidence="4" id="KW-1185">Reference proteome</keyword>
<feature type="domain" description="CBF1-interacting co-repressor CIR N-terminal" evidence="2">
    <location>
        <begin position="10"/>
        <end position="46"/>
    </location>
</feature>
<feature type="region of interest" description="Disordered" evidence="1">
    <location>
        <begin position="53"/>
        <end position="98"/>
    </location>
</feature>
<gene>
    <name evidence="3" type="ORF">VM1G_02983</name>
</gene>
<proteinExistence type="predicted"/>
<dbReference type="PANTHER" id="PTHR22093">
    <property type="entry name" value="LEUKOCYTE RECEPTOR CLUSTER LRC MEMBER 1"/>
    <property type="match status" value="1"/>
</dbReference>
<dbReference type="OrthoDB" id="2159131at2759"/>
<accession>A0A194VSE8</accession>
<evidence type="ECO:0000256" key="1">
    <source>
        <dbReference type="SAM" id="MobiDB-lite"/>
    </source>
</evidence>
<feature type="region of interest" description="Disordered" evidence="1">
    <location>
        <begin position="241"/>
        <end position="387"/>
    </location>
</feature>
<dbReference type="AlphaFoldDB" id="A0A194VSE8"/>
<feature type="compositionally biased region" description="Basic and acidic residues" evidence="1">
    <location>
        <begin position="69"/>
        <end position="81"/>
    </location>
</feature>
<dbReference type="Proteomes" id="UP000078559">
    <property type="component" value="Chromosome 3"/>
</dbReference>
<sequence>MPLHLLGKKSWNVYNADSIARVQRDEAAAAAAEQAAEQRMQEVDAARRLAILRGETPPPLPEAEPEIDPCDKKFTRRDRDSSGFQSKKRKRAGEDDTDFEMRLARERAELGDKVAGEVVVVKAKGSGDIVDKAGHINLVGAPPAPAPAAEKNPEHEREAAKKKRELEDQYQMRFSNAAGRDGFAAGAPWYAKADGRVATAVTVDPATTKRDVNAEIGMEAPTKNVWGNDDPKRQMRAVQRLTTDDPLAMMKTGAKRVREVEKERRREVEERERELRELRSEERRREKRRKHGKRYKDRDEDHTRSRSHRSEHSEHSERRHESGKRDERRRRHRDDESEQRRDRDRDRERHGDRSRERDRDHERDRPRRPHGDHEDRHQQHRRHRGDG</sequence>
<feature type="compositionally biased region" description="Basic residues" evidence="1">
    <location>
        <begin position="378"/>
        <end position="387"/>
    </location>
</feature>
<reference evidence="3" key="1">
    <citation type="submission" date="2014-12" db="EMBL/GenBank/DDBJ databases">
        <title>Genome Sequence of Valsa Canker Pathogens Uncovers a Specific Adaption of Colonization on Woody Bark.</title>
        <authorList>
            <person name="Yin Z."/>
            <person name="Liu H."/>
            <person name="Gao X."/>
            <person name="Li Z."/>
            <person name="Song N."/>
            <person name="Ke X."/>
            <person name="Dai Q."/>
            <person name="Wu Y."/>
            <person name="Sun Y."/>
            <person name="Xu J.-R."/>
            <person name="Kang Z.K."/>
            <person name="Wang L."/>
            <person name="Huang L."/>
        </authorList>
    </citation>
    <scope>NUCLEOTIDE SEQUENCE [LARGE SCALE GENOMIC DNA]</scope>
    <source>
        <strain evidence="3">03-8</strain>
    </source>
</reference>
<evidence type="ECO:0000259" key="2">
    <source>
        <dbReference type="SMART" id="SM01083"/>
    </source>
</evidence>
<protein>
    <recommendedName>
        <fullName evidence="2">CBF1-interacting co-repressor CIR N-terminal domain-containing protein</fullName>
    </recommendedName>
</protein>
<feature type="compositionally biased region" description="Basic and acidic residues" evidence="1">
    <location>
        <begin position="296"/>
        <end position="326"/>
    </location>
</feature>
<feature type="compositionally biased region" description="Basic residues" evidence="1">
    <location>
        <begin position="285"/>
        <end position="295"/>
    </location>
</feature>